<dbReference type="EMBL" id="KI397142">
    <property type="protein sequence ID" value="ERM96635.1"/>
    <property type="molecule type" value="Genomic_DNA"/>
</dbReference>
<dbReference type="eggNOG" id="KOG0595">
    <property type="taxonomic scope" value="Eukaryota"/>
</dbReference>
<evidence type="ECO:0000256" key="5">
    <source>
        <dbReference type="SAM" id="MobiDB-lite"/>
    </source>
</evidence>
<dbReference type="Proteomes" id="UP000017836">
    <property type="component" value="Unassembled WGS sequence"/>
</dbReference>
<accession>W1NMW7</accession>
<evidence type="ECO:0000256" key="1">
    <source>
        <dbReference type="ARBA" id="ARBA00022679"/>
    </source>
</evidence>
<dbReference type="SMART" id="SM00220">
    <property type="entry name" value="S_TKc"/>
    <property type="match status" value="1"/>
</dbReference>
<dbReference type="Gene3D" id="1.10.510.10">
    <property type="entry name" value="Transferase(Phosphotransferase) domain 1"/>
    <property type="match status" value="1"/>
</dbReference>
<evidence type="ECO:0000259" key="6">
    <source>
        <dbReference type="PROSITE" id="PS50011"/>
    </source>
</evidence>
<dbReference type="GO" id="GO:0005829">
    <property type="term" value="C:cytosol"/>
    <property type="evidence" value="ECO:0000318"/>
    <property type="project" value="GO_Central"/>
</dbReference>
<dbReference type="GO" id="GO:0005776">
    <property type="term" value="C:autophagosome"/>
    <property type="evidence" value="ECO:0000318"/>
    <property type="project" value="GO_Central"/>
</dbReference>
<keyword evidence="8" id="KW-1185">Reference proteome</keyword>
<dbReference type="Pfam" id="PF24497">
    <property type="entry name" value="MIT_ATG1"/>
    <property type="match status" value="1"/>
</dbReference>
<keyword evidence="3" id="KW-0418">Kinase</keyword>
<dbReference type="InterPro" id="IPR045269">
    <property type="entry name" value="Atg1-like"/>
</dbReference>
<feature type="region of interest" description="Disordered" evidence="5">
    <location>
        <begin position="437"/>
        <end position="459"/>
    </location>
</feature>
<name>W1NMW7_AMBTC</name>
<keyword evidence="1" id="KW-0808">Transferase</keyword>
<keyword evidence="2" id="KW-0547">Nucleotide-binding</keyword>
<dbReference type="HOGENOM" id="CLU_031241_0_0_1"/>
<dbReference type="GO" id="GO:0004674">
    <property type="term" value="F:protein serine/threonine kinase activity"/>
    <property type="evidence" value="ECO:0000318"/>
    <property type="project" value="GO_Central"/>
</dbReference>
<dbReference type="GO" id="GO:0016020">
    <property type="term" value="C:membrane"/>
    <property type="evidence" value="ECO:0000318"/>
    <property type="project" value="GO_Central"/>
</dbReference>
<dbReference type="STRING" id="13333.W1NMW7"/>
<dbReference type="InterPro" id="IPR056281">
    <property type="entry name" value="MIT_ATG1a/b/c"/>
</dbReference>
<dbReference type="PROSITE" id="PS00108">
    <property type="entry name" value="PROTEIN_KINASE_ST"/>
    <property type="match status" value="1"/>
</dbReference>
<organism evidence="7 8">
    <name type="scientific">Amborella trichopoda</name>
    <dbReference type="NCBI Taxonomy" id="13333"/>
    <lineage>
        <taxon>Eukaryota</taxon>
        <taxon>Viridiplantae</taxon>
        <taxon>Streptophyta</taxon>
        <taxon>Embryophyta</taxon>
        <taxon>Tracheophyta</taxon>
        <taxon>Spermatophyta</taxon>
        <taxon>Magnoliopsida</taxon>
        <taxon>Amborellales</taxon>
        <taxon>Amborellaceae</taxon>
        <taxon>Amborella</taxon>
    </lineage>
</organism>
<sequence>MEFCIGGDLAAYIQHHGRVAEDNARHFMRHLALGLQVLRANNLIHRDLKPQNLLLSSNNENPVLKIGDFGFARHLHPQGLAETLCGSPLYMAPEIIQNQKYDAKADLWSVGTILFQLLTGKPPFEGNNQFQLFQNILKSTDLQFPPDVIRNLHPDCIDMCRSLLRRNPVERLTFEEFFNHKFLALRPLQVLQHQAPITEDMPPVTHVVGSAVDLAPSTSLDMSEGHPSSPIKVRSLNVEHSESGSAPKGLLVTATSNVDSLESIEQDYVLVNAHISSLEISSSYGTSEQYLLAAQLHRCGRTKGVASAPLQIEEQSVSSVCGISNLGSHGLPPSATSESSTYQALTFGTSTESDDVHEPSTLPPLKRIQLLYKYAHLLSELARQKTEEGLCQGKMQLHREAFVVHLVALKVWTKCNNASKSWAESLSKGESIKNALAREASQAHEGGSSLIGKAQNEGGSSSLSMHKDVDFSSPASVCLWVRQGLIEAITRAEEAGNYVKNDDDKMPDGMFIIYEAAQDAGAKGGGYEMLQDMSNAVASYSKAISLFRFIVKEAPSLPLRPRFSLSVSEQQRIHVYIDKLKERYDYISRLIEAHK</sequence>
<dbReference type="InterPro" id="IPR011009">
    <property type="entry name" value="Kinase-like_dom_sf"/>
</dbReference>
<evidence type="ECO:0000256" key="3">
    <source>
        <dbReference type="ARBA" id="ARBA00022777"/>
    </source>
</evidence>
<reference evidence="8" key="1">
    <citation type="journal article" date="2013" name="Science">
        <title>The Amborella genome and the evolution of flowering plants.</title>
        <authorList>
            <consortium name="Amborella Genome Project"/>
        </authorList>
    </citation>
    <scope>NUCLEOTIDE SEQUENCE [LARGE SCALE GENOMIC DNA]</scope>
</reference>
<dbReference type="PANTHER" id="PTHR24348:SF22">
    <property type="entry name" value="NON-SPECIFIC SERINE_THREONINE PROTEIN KINASE"/>
    <property type="match status" value="1"/>
</dbReference>
<protein>
    <recommendedName>
        <fullName evidence="6">Protein kinase domain-containing protein</fullName>
    </recommendedName>
</protein>
<dbReference type="OMA" id="EIMRCED"/>
<dbReference type="InterPro" id="IPR008271">
    <property type="entry name" value="Ser/Thr_kinase_AS"/>
</dbReference>
<evidence type="ECO:0000313" key="8">
    <source>
        <dbReference type="Proteomes" id="UP000017836"/>
    </source>
</evidence>
<dbReference type="InterPro" id="IPR000719">
    <property type="entry name" value="Prot_kinase_dom"/>
</dbReference>
<gene>
    <name evidence="7" type="ORF">AMTR_s00001p00272280</name>
</gene>
<dbReference type="Gramene" id="ERM96635">
    <property type="protein sequence ID" value="ERM96635"/>
    <property type="gene ID" value="AMTR_s00001p00272280"/>
</dbReference>
<evidence type="ECO:0000256" key="4">
    <source>
        <dbReference type="ARBA" id="ARBA00022840"/>
    </source>
</evidence>
<dbReference type="PANTHER" id="PTHR24348">
    <property type="entry name" value="SERINE/THREONINE-PROTEIN KINASE UNC-51-RELATED"/>
    <property type="match status" value="1"/>
</dbReference>
<evidence type="ECO:0000256" key="2">
    <source>
        <dbReference type="ARBA" id="ARBA00022741"/>
    </source>
</evidence>
<keyword evidence="4" id="KW-0067">ATP-binding</keyword>
<dbReference type="GO" id="GO:0005737">
    <property type="term" value="C:cytoplasm"/>
    <property type="evidence" value="ECO:0000318"/>
    <property type="project" value="GO_Central"/>
</dbReference>
<dbReference type="Pfam" id="PF00069">
    <property type="entry name" value="Pkinase"/>
    <property type="match status" value="1"/>
</dbReference>
<evidence type="ECO:0000313" key="7">
    <source>
        <dbReference type="EMBL" id="ERM96635.1"/>
    </source>
</evidence>
<dbReference type="PROSITE" id="PS50011">
    <property type="entry name" value="PROTEIN_KINASE_DOM"/>
    <property type="match status" value="1"/>
</dbReference>
<dbReference type="GO" id="GO:0010506">
    <property type="term" value="P:regulation of autophagy"/>
    <property type="evidence" value="ECO:0000318"/>
    <property type="project" value="GO_Central"/>
</dbReference>
<dbReference type="SUPFAM" id="SSF56112">
    <property type="entry name" value="Protein kinase-like (PK-like)"/>
    <property type="match status" value="1"/>
</dbReference>
<dbReference type="GO" id="GO:0005524">
    <property type="term" value="F:ATP binding"/>
    <property type="evidence" value="ECO:0007669"/>
    <property type="project" value="UniProtKB-KW"/>
</dbReference>
<dbReference type="AlphaFoldDB" id="W1NMW7"/>
<proteinExistence type="predicted"/>
<dbReference type="GO" id="GO:0000045">
    <property type="term" value="P:autophagosome assembly"/>
    <property type="evidence" value="ECO:0000318"/>
    <property type="project" value="GO_Central"/>
</dbReference>
<feature type="domain" description="Protein kinase" evidence="6">
    <location>
        <begin position="1"/>
        <end position="183"/>
    </location>
</feature>
<dbReference type="GO" id="GO:0000407">
    <property type="term" value="C:phagophore assembly site"/>
    <property type="evidence" value="ECO:0000318"/>
    <property type="project" value="GO_Central"/>
</dbReference>